<evidence type="ECO:0000256" key="5">
    <source>
        <dbReference type="ARBA" id="ARBA00023136"/>
    </source>
</evidence>
<evidence type="ECO:0000256" key="3">
    <source>
        <dbReference type="ARBA" id="ARBA00022692"/>
    </source>
</evidence>
<feature type="transmembrane region" description="Helical" evidence="7">
    <location>
        <begin position="250"/>
        <end position="273"/>
    </location>
</feature>
<reference evidence="9" key="1">
    <citation type="journal article" date="2019" name="Int. J. Syst. Evol. Microbiol.">
        <title>The Global Catalogue of Microorganisms (GCM) 10K type strain sequencing project: providing services to taxonomists for standard genome sequencing and annotation.</title>
        <authorList>
            <consortium name="The Broad Institute Genomics Platform"/>
            <consortium name="The Broad Institute Genome Sequencing Center for Infectious Disease"/>
            <person name="Wu L."/>
            <person name="Ma J."/>
        </authorList>
    </citation>
    <scope>NUCLEOTIDE SEQUENCE [LARGE SCALE GENOMIC DNA]</scope>
    <source>
        <strain evidence="9">JCM 16918</strain>
    </source>
</reference>
<proteinExistence type="inferred from homology"/>
<evidence type="ECO:0000256" key="4">
    <source>
        <dbReference type="ARBA" id="ARBA00022989"/>
    </source>
</evidence>
<dbReference type="Proteomes" id="UP000645517">
    <property type="component" value="Unassembled WGS sequence"/>
</dbReference>
<comment type="similarity">
    <text evidence="2">Belongs to the CorA metal ion transporter (MIT) (TC 1.A.35) family.</text>
</comment>
<dbReference type="Gene3D" id="3.30.460.20">
    <property type="entry name" value="CorA soluble domain-like"/>
    <property type="match status" value="1"/>
</dbReference>
<dbReference type="InterPro" id="IPR002523">
    <property type="entry name" value="MgTranspt_CorA/ZnTranspt_ZntB"/>
</dbReference>
<keyword evidence="9" id="KW-1185">Reference proteome</keyword>
<evidence type="ECO:0000256" key="2">
    <source>
        <dbReference type="ARBA" id="ARBA00009765"/>
    </source>
</evidence>
<dbReference type="PANTHER" id="PTHR47891">
    <property type="entry name" value="TRANSPORTER-RELATED"/>
    <property type="match status" value="1"/>
</dbReference>
<dbReference type="SUPFAM" id="SSF144083">
    <property type="entry name" value="Magnesium transport protein CorA, transmembrane region"/>
    <property type="match status" value="1"/>
</dbReference>
<sequence>MLTYHTAVGGQLLTLDTYTDGCWARATAPTPDELARLSRDTGLDLDLLQYPLDPDERSRIERDGPNLLIVLQTPQRLDGSSDIPYDTIPVGILHTPQCLVTICAQDNEVVNDVARGLVRPVRTDQRSRLTLQILLRAAQRFLIDLRRIDRAIDGAEDRLEKATRNAELLALMRLEKSLVYFKTGLKANELMIERLTRDRLFAQRDDDQEMLDDVLIEHRQAIEMTDISSNILTSTMGTFASIISNNVNGVVRLLTVSTILVNIPTLVTSAFGMNVPLPNQDDPRMLPVILGVALGLSGLTALMFRRLGWF</sequence>
<comment type="caution">
    <text evidence="8">The sequence shown here is derived from an EMBL/GenBank/DDBJ whole genome shotgun (WGS) entry which is preliminary data.</text>
</comment>
<evidence type="ECO:0000313" key="9">
    <source>
        <dbReference type="Proteomes" id="UP000645517"/>
    </source>
</evidence>
<feature type="transmembrane region" description="Helical" evidence="7">
    <location>
        <begin position="285"/>
        <end position="304"/>
    </location>
</feature>
<dbReference type="PANTHER" id="PTHR47891:SF2">
    <property type="entry name" value="MAGNESIUM AND COBALT TRANSPORTER"/>
    <property type="match status" value="1"/>
</dbReference>
<dbReference type="InterPro" id="IPR045863">
    <property type="entry name" value="CorA_TM1_TM2"/>
</dbReference>
<dbReference type="EMBL" id="BMOR01000045">
    <property type="protein sequence ID" value="GGN47788.1"/>
    <property type="molecule type" value="Genomic_DNA"/>
</dbReference>
<keyword evidence="6" id="KW-0175">Coiled coil</keyword>
<comment type="subcellular location">
    <subcellularLocation>
        <location evidence="1">Membrane</location>
        <topology evidence="1">Multi-pass membrane protein</topology>
    </subcellularLocation>
</comment>
<evidence type="ECO:0000256" key="1">
    <source>
        <dbReference type="ARBA" id="ARBA00004141"/>
    </source>
</evidence>
<keyword evidence="4 7" id="KW-1133">Transmembrane helix</keyword>
<protein>
    <submittedName>
        <fullName evidence="8">Transporter</fullName>
    </submittedName>
</protein>
<keyword evidence="3 7" id="KW-0812">Transmembrane</keyword>
<evidence type="ECO:0000313" key="8">
    <source>
        <dbReference type="EMBL" id="GGN47788.1"/>
    </source>
</evidence>
<dbReference type="CDD" id="cd12827">
    <property type="entry name" value="EcCorA_ZntB-like_u2"/>
    <property type="match status" value="1"/>
</dbReference>
<name>A0ABQ2JHV2_9DEIO</name>
<dbReference type="SUPFAM" id="SSF143865">
    <property type="entry name" value="CorA soluble domain-like"/>
    <property type="match status" value="1"/>
</dbReference>
<dbReference type="RefSeq" id="WP_189059749.1">
    <property type="nucleotide sequence ID" value="NZ_BMOR01000045.1"/>
</dbReference>
<accession>A0ABQ2JHV2</accession>
<gene>
    <name evidence="8" type="ORF">GCM10010842_39610</name>
</gene>
<keyword evidence="5 7" id="KW-0472">Membrane</keyword>
<feature type="coiled-coil region" evidence="6">
    <location>
        <begin position="145"/>
        <end position="172"/>
    </location>
</feature>
<evidence type="ECO:0000256" key="6">
    <source>
        <dbReference type="SAM" id="Coils"/>
    </source>
</evidence>
<evidence type="ECO:0000256" key="7">
    <source>
        <dbReference type="SAM" id="Phobius"/>
    </source>
</evidence>
<dbReference type="Gene3D" id="1.20.58.340">
    <property type="entry name" value="Magnesium transport protein CorA, transmembrane region"/>
    <property type="match status" value="2"/>
</dbReference>
<organism evidence="8 9">
    <name type="scientific">Deinococcus daejeonensis</name>
    <dbReference type="NCBI Taxonomy" id="1007098"/>
    <lineage>
        <taxon>Bacteria</taxon>
        <taxon>Thermotogati</taxon>
        <taxon>Deinococcota</taxon>
        <taxon>Deinococci</taxon>
        <taxon>Deinococcales</taxon>
        <taxon>Deinococcaceae</taxon>
        <taxon>Deinococcus</taxon>
    </lineage>
</organism>
<dbReference type="InterPro" id="IPR047199">
    <property type="entry name" value="CorA-like"/>
</dbReference>
<dbReference type="Pfam" id="PF01544">
    <property type="entry name" value="CorA"/>
    <property type="match status" value="1"/>
</dbReference>
<dbReference type="InterPro" id="IPR045861">
    <property type="entry name" value="CorA_cytoplasmic_dom"/>
</dbReference>